<dbReference type="OrthoDB" id="9988734at2759"/>
<evidence type="ECO:0000256" key="8">
    <source>
        <dbReference type="ARBA" id="ARBA00023224"/>
    </source>
</evidence>
<gene>
    <name evidence="11" type="ORF">EDS130_LOCUS29067</name>
    <name evidence="12" type="ORF">XAT740_LOCUS54464</name>
</gene>
<dbReference type="PROSITE" id="PS50262">
    <property type="entry name" value="G_PROTEIN_RECEP_F1_2"/>
    <property type="match status" value="1"/>
</dbReference>
<keyword evidence="4 9" id="KW-1133">Transmembrane helix</keyword>
<protein>
    <recommendedName>
        <fullName evidence="10">G-protein coupled receptors family 1 profile domain-containing protein</fullName>
    </recommendedName>
</protein>
<keyword evidence="3 9" id="KW-0812">Transmembrane</keyword>
<dbReference type="Proteomes" id="UP000663852">
    <property type="component" value="Unassembled WGS sequence"/>
</dbReference>
<sequence>MTANSTSAVISQVTSQYLIYANCITSIASFISNPLNILVFLRLKSFRTNRSTLYLIVESISNFICGLMTFIITVVPLVYNDTTIVTSTIWCKLRLIIFQTSILTTSYMICLSACDQLFSTNHRCSLRQLYTLKTARYLVAIGICFNVVHSILYGLCVSSHPLLGCIISNPIWSQYAKYFYYPLLAGFVPILIASTFSLIAYGNVRRVIRRQIPIERRRFDRQITAMVLVRVIAFVLFQLPYATYRVYSININPEKVDQLRATIERLIQTVSYSLINTNTAINLYLFLITSARYRRQVKYVLKKKCWRSIKTWVSQSENQVYPESTTFSDDNIDLD</sequence>
<proteinExistence type="predicted"/>
<feature type="transmembrane region" description="Helical" evidence="9">
    <location>
        <begin position="53"/>
        <end position="75"/>
    </location>
</feature>
<evidence type="ECO:0000256" key="9">
    <source>
        <dbReference type="SAM" id="Phobius"/>
    </source>
</evidence>
<evidence type="ECO:0000256" key="4">
    <source>
        <dbReference type="ARBA" id="ARBA00022989"/>
    </source>
</evidence>
<dbReference type="GO" id="GO:0004930">
    <property type="term" value="F:G protein-coupled receptor activity"/>
    <property type="evidence" value="ECO:0007669"/>
    <property type="project" value="UniProtKB-KW"/>
</dbReference>
<dbReference type="Pfam" id="PF00001">
    <property type="entry name" value="7tm_1"/>
    <property type="match status" value="1"/>
</dbReference>
<dbReference type="GO" id="GO:0007218">
    <property type="term" value="P:neuropeptide signaling pathway"/>
    <property type="evidence" value="ECO:0007669"/>
    <property type="project" value="TreeGrafter"/>
</dbReference>
<dbReference type="AlphaFoldDB" id="A0A815BMH2"/>
<evidence type="ECO:0000313" key="13">
    <source>
        <dbReference type="Proteomes" id="UP000663828"/>
    </source>
</evidence>
<feature type="transmembrane region" description="Helical" evidence="9">
    <location>
        <begin position="17"/>
        <end position="41"/>
    </location>
</feature>
<dbReference type="InterPro" id="IPR000276">
    <property type="entry name" value="GPCR_Rhodpsn"/>
</dbReference>
<feature type="domain" description="G-protein coupled receptors family 1 profile" evidence="10">
    <location>
        <begin position="32"/>
        <end position="286"/>
    </location>
</feature>
<keyword evidence="7" id="KW-0675">Receptor</keyword>
<feature type="transmembrane region" description="Helical" evidence="9">
    <location>
        <begin position="178"/>
        <end position="202"/>
    </location>
</feature>
<dbReference type="CDD" id="cd00637">
    <property type="entry name" value="7tm_classA_rhodopsin-like"/>
    <property type="match status" value="1"/>
</dbReference>
<comment type="caution">
    <text evidence="11">The sequence shown here is derived from an EMBL/GenBank/DDBJ whole genome shotgun (WGS) entry which is preliminary data.</text>
</comment>
<keyword evidence="8" id="KW-0807">Transducer</keyword>
<evidence type="ECO:0000256" key="1">
    <source>
        <dbReference type="ARBA" id="ARBA00004651"/>
    </source>
</evidence>
<evidence type="ECO:0000256" key="2">
    <source>
        <dbReference type="ARBA" id="ARBA00022475"/>
    </source>
</evidence>
<dbReference type="GO" id="GO:0043005">
    <property type="term" value="C:neuron projection"/>
    <property type="evidence" value="ECO:0007669"/>
    <property type="project" value="TreeGrafter"/>
</dbReference>
<dbReference type="Gene3D" id="1.20.1070.10">
    <property type="entry name" value="Rhodopsin 7-helix transmembrane proteins"/>
    <property type="match status" value="1"/>
</dbReference>
<name>A0A815BMH2_ADIRI</name>
<keyword evidence="13" id="KW-1185">Reference proteome</keyword>
<dbReference type="SUPFAM" id="SSF81321">
    <property type="entry name" value="Family A G protein-coupled receptor-like"/>
    <property type="match status" value="1"/>
</dbReference>
<dbReference type="InterPro" id="IPR017452">
    <property type="entry name" value="GPCR_Rhodpsn_7TM"/>
</dbReference>
<dbReference type="Proteomes" id="UP000663828">
    <property type="component" value="Unassembled WGS sequence"/>
</dbReference>
<dbReference type="EMBL" id="CAJNOR010009778">
    <property type="protein sequence ID" value="CAF1648079.1"/>
    <property type="molecule type" value="Genomic_DNA"/>
</dbReference>
<dbReference type="GO" id="GO:0042923">
    <property type="term" value="F:neuropeptide binding"/>
    <property type="evidence" value="ECO:0007669"/>
    <property type="project" value="TreeGrafter"/>
</dbReference>
<feature type="transmembrane region" description="Helical" evidence="9">
    <location>
        <begin position="95"/>
        <end position="114"/>
    </location>
</feature>
<feature type="transmembrane region" description="Helical" evidence="9">
    <location>
        <begin position="266"/>
        <end position="288"/>
    </location>
</feature>
<evidence type="ECO:0000259" key="10">
    <source>
        <dbReference type="PROSITE" id="PS50262"/>
    </source>
</evidence>
<feature type="transmembrane region" description="Helical" evidence="9">
    <location>
        <begin position="223"/>
        <end position="246"/>
    </location>
</feature>
<evidence type="ECO:0000256" key="7">
    <source>
        <dbReference type="ARBA" id="ARBA00023170"/>
    </source>
</evidence>
<dbReference type="GO" id="GO:0005886">
    <property type="term" value="C:plasma membrane"/>
    <property type="evidence" value="ECO:0007669"/>
    <property type="project" value="UniProtKB-SubCell"/>
</dbReference>
<evidence type="ECO:0000256" key="6">
    <source>
        <dbReference type="ARBA" id="ARBA00023136"/>
    </source>
</evidence>
<evidence type="ECO:0000256" key="5">
    <source>
        <dbReference type="ARBA" id="ARBA00023040"/>
    </source>
</evidence>
<dbReference type="EMBL" id="CAJNOJ010000193">
    <property type="protein sequence ID" value="CAF1271713.1"/>
    <property type="molecule type" value="Genomic_DNA"/>
</dbReference>
<accession>A0A815BMH2</accession>
<evidence type="ECO:0000313" key="12">
    <source>
        <dbReference type="EMBL" id="CAF1648079.1"/>
    </source>
</evidence>
<feature type="transmembrane region" description="Helical" evidence="9">
    <location>
        <begin position="135"/>
        <end position="155"/>
    </location>
</feature>
<comment type="subcellular location">
    <subcellularLocation>
        <location evidence="1">Cell membrane</location>
        <topology evidence="1">Multi-pass membrane protein</topology>
    </subcellularLocation>
</comment>
<dbReference type="PANTHER" id="PTHR24229:SF40">
    <property type="entry name" value="ALLATOSTATIN C RECEPTOR 1-RELATED"/>
    <property type="match status" value="1"/>
</dbReference>
<evidence type="ECO:0000313" key="14">
    <source>
        <dbReference type="Proteomes" id="UP000663852"/>
    </source>
</evidence>
<keyword evidence="6 9" id="KW-0472">Membrane</keyword>
<organism evidence="11 14">
    <name type="scientific">Adineta ricciae</name>
    <name type="common">Rotifer</name>
    <dbReference type="NCBI Taxonomy" id="249248"/>
    <lineage>
        <taxon>Eukaryota</taxon>
        <taxon>Metazoa</taxon>
        <taxon>Spiralia</taxon>
        <taxon>Gnathifera</taxon>
        <taxon>Rotifera</taxon>
        <taxon>Eurotatoria</taxon>
        <taxon>Bdelloidea</taxon>
        <taxon>Adinetida</taxon>
        <taxon>Adinetidae</taxon>
        <taxon>Adineta</taxon>
    </lineage>
</organism>
<dbReference type="PANTHER" id="PTHR24229">
    <property type="entry name" value="NEUROPEPTIDES RECEPTOR"/>
    <property type="match status" value="1"/>
</dbReference>
<evidence type="ECO:0000256" key="3">
    <source>
        <dbReference type="ARBA" id="ARBA00022692"/>
    </source>
</evidence>
<reference evidence="11" key="1">
    <citation type="submission" date="2021-02" db="EMBL/GenBank/DDBJ databases">
        <authorList>
            <person name="Nowell W R."/>
        </authorList>
    </citation>
    <scope>NUCLEOTIDE SEQUENCE</scope>
</reference>
<evidence type="ECO:0000313" key="11">
    <source>
        <dbReference type="EMBL" id="CAF1271713.1"/>
    </source>
</evidence>
<keyword evidence="2" id="KW-1003">Cell membrane</keyword>
<keyword evidence="5" id="KW-0297">G-protein coupled receptor</keyword>